<evidence type="ECO:0000256" key="1">
    <source>
        <dbReference type="ARBA" id="ARBA00022676"/>
    </source>
</evidence>
<evidence type="ECO:0000256" key="2">
    <source>
        <dbReference type="ARBA" id="ARBA00022679"/>
    </source>
</evidence>
<feature type="non-terminal residue" evidence="4">
    <location>
        <position position="226"/>
    </location>
</feature>
<dbReference type="AlphaFoldDB" id="A0A0B7A1T2"/>
<comment type="subcellular location">
    <subcellularLocation>
        <location evidence="3">Golgi apparatus</location>
        <location evidence="3">Golgi stack membrane</location>
        <topology evidence="3">Single-pass type II membrane protein</topology>
    </subcellularLocation>
</comment>
<keyword evidence="2 3" id="KW-0808">Transferase</keyword>
<reference evidence="4" key="1">
    <citation type="submission" date="2014-12" db="EMBL/GenBank/DDBJ databases">
        <title>Insight into the proteome of Arion vulgaris.</title>
        <authorList>
            <person name="Aradska J."/>
            <person name="Bulat T."/>
            <person name="Smidak R."/>
            <person name="Sarate P."/>
            <person name="Gangsoo J."/>
            <person name="Sialana F."/>
            <person name="Bilban M."/>
            <person name="Lubec G."/>
        </authorList>
    </citation>
    <scope>NUCLEOTIDE SEQUENCE</scope>
    <source>
        <tissue evidence="4">Skin</tissue>
    </source>
</reference>
<name>A0A0B7A1T2_9EUPU</name>
<dbReference type="EC" id="2.4.1.-" evidence="3"/>
<dbReference type="UniPathway" id="UPA00378"/>
<keyword evidence="1 3" id="KW-0328">Glycosyltransferase</keyword>
<keyword evidence="3" id="KW-0735">Signal-anchor</keyword>
<feature type="non-terminal residue" evidence="4">
    <location>
        <position position="1"/>
    </location>
</feature>
<protein>
    <recommendedName>
        <fullName evidence="3">L-Fucosyltransferase</fullName>
        <ecNumber evidence="3">2.4.1.-</ecNumber>
    </recommendedName>
</protein>
<evidence type="ECO:0000256" key="3">
    <source>
        <dbReference type="RuleBase" id="RU363129"/>
    </source>
</evidence>
<keyword evidence="3" id="KW-0812">Transmembrane</keyword>
<sequence>TIDTTSVSDTSTEDPNTDLYITHIRLSDGRRLGNQMFRYASLLGIARHLGRKLVILTGSDLEKTFRLRHVVTNDNITDWQVITETNGLEFNTTLLNLPLKNCKIGGYLQSFKYFATIADELRIEYTFHDSIDYAAAIILHDVRAKFKGSIIVGVHIRRGDFLKDFNIRLGYIIPEKSYFIKAFDYMKSTFSGRNITFLIVSDDISWCNANLIGTNILVASPASAAV</sequence>
<dbReference type="GO" id="GO:0032580">
    <property type="term" value="C:Golgi cisterna membrane"/>
    <property type="evidence" value="ECO:0007669"/>
    <property type="project" value="UniProtKB-SubCell"/>
</dbReference>
<dbReference type="InterPro" id="IPR002516">
    <property type="entry name" value="Glyco_trans_11"/>
</dbReference>
<dbReference type="PANTHER" id="PTHR11927:SF9">
    <property type="entry name" value="L-FUCOSYLTRANSFERASE"/>
    <property type="match status" value="1"/>
</dbReference>
<accession>A0A0B7A1T2</accession>
<dbReference type="CDD" id="cd11301">
    <property type="entry name" value="Fut1_Fut2_like"/>
    <property type="match status" value="1"/>
</dbReference>
<comment type="similarity">
    <text evidence="3">Belongs to the glycosyltransferase 11 family.</text>
</comment>
<dbReference type="PANTHER" id="PTHR11927">
    <property type="entry name" value="GALACTOSIDE 2-L-FUCOSYLTRANSFERASE"/>
    <property type="match status" value="1"/>
</dbReference>
<dbReference type="GO" id="GO:0008107">
    <property type="term" value="F:galactoside 2-alpha-L-fucosyltransferase activity"/>
    <property type="evidence" value="ECO:0007669"/>
    <property type="project" value="InterPro"/>
</dbReference>
<proteinExistence type="inferred from homology"/>
<dbReference type="EMBL" id="HACG01028019">
    <property type="protein sequence ID" value="CEK74884.1"/>
    <property type="molecule type" value="Transcribed_RNA"/>
</dbReference>
<dbReference type="Pfam" id="PF01531">
    <property type="entry name" value="Glyco_transf_11"/>
    <property type="match status" value="1"/>
</dbReference>
<keyword evidence="3" id="KW-0333">Golgi apparatus</keyword>
<keyword evidence="3" id="KW-0325">Glycoprotein</keyword>
<dbReference type="GO" id="GO:0005975">
    <property type="term" value="P:carbohydrate metabolic process"/>
    <property type="evidence" value="ECO:0007669"/>
    <property type="project" value="InterPro"/>
</dbReference>
<organism evidence="4">
    <name type="scientific">Arion vulgaris</name>
    <dbReference type="NCBI Taxonomy" id="1028688"/>
    <lineage>
        <taxon>Eukaryota</taxon>
        <taxon>Metazoa</taxon>
        <taxon>Spiralia</taxon>
        <taxon>Lophotrochozoa</taxon>
        <taxon>Mollusca</taxon>
        <taxon>Gastropoda</taxon>
        <taxon>Heterobranchia</taxon>
        <taxon>Euthyneura</taxon>
        <taxon>Panpulmonata</taxon>
        <taxon>Eupulmonata</taxon>
        <taxon>Stylommatophora</taxon>
        <taxon>Helicina</taxon>
        <taxon>Arionoidea</taxon>
        <taxon>Arionidae</taxon>
        <taxon>Arion</taxon>
    </lineage>
</organism>
<gene>
    <name evidence="4" type="primary">ORF92988</name>
</gene>
<comment type="pathway">
    <text evidence="3">Protein modification; protein glycosylation.</text>
</comment>
<evidence type="ECO:0000313" key="4">
    <source>
        <dbReference type="EMBL" id="CEK74884.1"/>
    </source>
</evidence>